<protein>
    <submittedName>
        <fullName evidence="2">Uncharacterized protein</fullName>
    </submittedName>
</protein>
<dbReference type="AlphaFoldDB" id="A0A2Z4G7Y7"/>
<evidence type="ECO:0000256" key="1">
    <source>
        <dbReference type="SAM" id="Phobius"/>
    </source>
</evidence>
<keyword evidence="1" id="KW-0472">Membrane</keyword>
<name>A0A2Z4G7Y7_9BACT</name>
<sequence length="163" mass="18835">MDLNLSTIIIGLICIAVCVVPLILIGRGRKNKEQNKLHALTKIANQHEGRITSHAFSGDFGIAIDDKKGLVFFHKEENGQTTEEGIDLNYIEDCKLSKTTLSDAKNKEHIEQIYLCFFPQSENDKKIKWELFNRETNRQLTDELQIGEEWSKLINQQIYVKEW</sequence>
<keyword evidence="1" id="KW-0812">Transmembrane</keyword>
<evidence type="ECO:0000313" key="3">
    <source>
        <dbReference type="Proteomes" id="UP000249873"/>
    </source>
</evidence>
<feature type="transmembrane region" description="Helical" evidence="1">
    <location>
        <begin position="6"/>
        <end position="26"/>
    </location>
</feature>
<reference evidence="2 3" key="1">
    <citation type="submission" date="2018-05" db="EMBL/GenBank/DDBJ databases">
        <title>Complete genome sequence of Arcticibacterium luteifluviistationis SM1504T, a cytophagaceae bacterium isolated from Arctic surface seawater.</title>
        <authorList>
            <person name="Li Y."/>
            <person name="Qin Q.-L."/>
        </authorList>
    </citation>
    <scope>NUCLEOTIDE SEQUENCE [LARGE SCALE GENOMIC DNA]</scope>
    <source>
        <strain evidence="2 3">SM1504</strain>
    </source>
</reference>
<accession>A0A2Z4G7Y7</accession>
<proteinExistence type="predicted"/>
<keyword evidence="3" id="KW-1185">Reference proteome</keyword>
<dbReference type="KEGG" id="als:DJ013_03510"/>
<keyword evidence="1" id="KW-1133">Transmembrane helix</keyword>
<dbReference type="EMBL" id="CP029480">
    <property type="protein sequence ID" value="AWV97284.1"/>
    <property type="molecule type" value="Genomic_DNA"/>
</dbReference>
<dbReference type="OrthoDB" id="1524706at2"/>
<dbReference type="Proteomes" id="UP000249873">
    <property type="component" value="Chromosome"/>
</dbReference>
<dbReference type="RefSeq" id="WP_111370386.1">
    <property type="nucleotide sequence ID" value="NZ_CP029480.1"/>
</dbReference>
<gene>
    <name evidence="2" type="ORF">DJ013_03510</name>
</gene>
<evidence type="ECO:0000313" key="2">
    <source>
        <dbReference type="EMBL" id="AWV97284.1"/>
    </source>
</evidence>
<organism evidence="2 3">
    <name type="scientific">Arcticibacterium luteifluviistationis</name>
    <dbReference type="NCBI Taxonomy" id="1784714"/>
    <lineage>
        <taxon>Bacteria</taxon>
        <taxon>Pseudomonadati</taxon>
        <taxon>Bacteroidota</taxon>
        <taxon>Cytophagia</taxon>
        <taxon>Cytophagales</taxon>
        <taxon>Leadbetterellaceae</taxon>
        <taxon>Arcticibacterium</taxon>
    </lineage>
</organism>